<keyword evidence="9" id="KW-1185">Reference proteome</keyword>
<evidence type="ECO:0000256" key="1">
    <source>
        <dbReference type="ARBA" id="ARBA00022448"/>
    </source>
</evidence>
<reference evidence="8 9" key="1">
    <citation type="submission" date="2020-08" db="EMBL/GenBank/DDBJ databases">
        <authorList>
            <person name="Newling K."/>
            <person name="Davey J."/>
            <person name="Forrester S."/>
        </authorList>
    </citation>
    <scope>NUCLEOTIDE SEQUENCE [LARGE SCALE GENOMIC DNA]</scope>
    <source>
        <strain evidence="9">Crithidia deanei Carvalho (ATCC PRA-265)</strain>
    </source>
</reference>
<evidence type="ECO:0000256" key="5">
    <source>
        <dbReference type="ARBA" id="ARBA00023004"/>
    </source>
</evidence>
<dbReference type="GO" id="GO:0020037">
    <property type="term" value="F:heme binding"/>
    <property type="evidence" value="ECO:0007669"/>
    <property type="project" value="InterPro"/>
</dbReference>
<keyword evidence="3" id="KW-0561">Oxygen transport</keyword>
<protein>
    <submittedName>
        <fullName evidence="8">Adenylate and Guanylate cyclase catalytic domain containing protein, putative</fullName>
    </submittedName>
</protein>
<evidence type="ECO:0000256" key="2">
    <source>
        <dbReference type="ARBA" id="ARBA00022617"/>
    </source>
</evidence>
<feature type="domain" description="Guanylate cyclase" evidence="7">
    <location>
        <begin position="285"/>
        <end position="423"/>
    </location>
</feature>
<dbReference type="GO" id="GO:0046872">
    <property type="term" value="F:metal ion binding"/>
    <property type="evidence" value="ECO:0007669"/>
    <property type="project" value="UniProtKB-KW"/>
</dbReference>
<evidence type="ECO:0000259" key="7">
    <source>
        <dbReference type="PROSITE" id="PS50125"/>
    </source>
</evidence>
<dbReference type="CDD" id="cd07302">
    <property type="entry name" value="CHD"/>
    <property type="match status" value="1"/>
</dbReference>
<sequence length="517" mass="59368">MDDFGDALYADLLNSNPYIRVFFYGVQLSEQPKALMRMLGTAVYSLNNPNKVDDLFVKTGAKHRGFGVTTETFQSMETSFFKIFPKFIGEDVYEKTKKEWHDFWKYIIKKLDQGNSGREGERYAKLYDMNTLKQLQKDWVVLTERQAKCDTRHQFVGVMYAKAMEMFGDLSKFDALRDLRAASRVFQSYVDIMGILVDKEKSDEYLLELGARHVAYNVTVENLISFTEPFLYACRHFLEAEWNVAMEARFLYAFRYMIDGITAGMVNGMNTMENKRAPQTSEEFCLLFTDIEGSTNLWQKNGHAMGHAVKQHHRLIRSLIAEYGAYEVKTVGDSFIIAAKDVLLGLKIAVAIQLELMRMAPIAPDFEMLDTVEGYGDPACWNKETLRVRIGIEYCRDANATYDTIHRRYDYYGPSVNRCSRIESAACGGQILLSEDTYNVLKATPEFTQEKCEGFFRYLKIPSPSKKLDNSGIDKFIHVEDIGLVKLKGIGEPVHLYSIVPIELKGRKFIDKTQRHN</sequence>
<dbReference type="InterPro" id="IPR001054">
    <property type="entry name" value="A/G_cyclase"/>
</dbReference>
<dbReference type="Gene3D" id="1.10.490.10">
    <property type="entry name" value="Globins"/>
    <property type="match status" value="2"/>
</dbReference>
<dbReference type="VEuPathDB" id="TriTrypDB:ADEAN_000655500"/>
<dbReference type="PANTHER" id="PTHR46458">
    <property type="entry name" value="BLR2807 PROTEIN"/>
    <property type="match status" value="1"/>
</dbReference>
<dbReference type="AlphaFoldDB" id="A0A7G2CLD7"/>
<accession>A0A7G2CLD7</accession>
<dbReference type="InterPro" id="IPR050532">
    <property type="entry name" value="Globin-like_OT"/>
</dbReference>
<dbReference type="InterPro" id="IPR009050">
    <property type="entry name" value="Globin-like_sf"/>
</dbReference>
<keyword evidence="1" id="KW-0813">Transport</keyword>
<dbReference type="EMBL" id="LR877156">
    <property type="protein sequence ID" value="CAD2219062.1"/>
    <property type="molecule type" value="Genomic_DNA"/>
</dbReference>
<evidence type="ECO:0000259" key="6">
    <source>
        <dbReference type="PROSITE" id="PS01033"/>
    </source>
</evidence>
<dbReference type="PROSITE" id="PS50125">
    <property type="entry name" value="GUANYLATE_CYCLASE_2"/>
    <property type="match status" value="1"/>
</dbReference>
<dbReference type="CDD" id="cd01040">
    <property type="entry name" value="Mb-like"/>
    <property type="match status" value="2"/>
</dbReference>
<dbReference type="Pfam" id="PF00211">
    <property type="entry name" value="Guanylate_cyc"/>
    <property type="match status" value="1"/>
</dbReference>
<dbReference type="SUPFAM" id="SSF55073">
    <property type="entry name" value="Nucleotide cyclase"/>
    <property type="match status" value="1"/>
</dbReference>
<name>A0A7G2CLD7_9TRYP</name>
<dbReference type="InterPro" id="IPR012292">
    <property type="entry name" value="Globin/Proto"/>
</dbReference>
<dbReference type="GO" id="GO:0019825">
    <property type="term" value="F:oxygen binding"/>
    <property type="evidence" value="ECO:0007669"/>
    <property type="project" value="InterPro"/>
</dbReference>
<feature type="domain" description="Globin" evidence="6">
    <location>
        <begin position="1"/>
        <end position="116"/>
    </location>
</feature>
<dbReference type="OrthoDB" id="2021138at2759"/>
<dbReference type="SMART" id="SM00044">
    <property type="entry name" value="CYCc"/>
    <property type="match status" value="1"/>
</dbReference>
<dbReference type="InterPro" id="IPR000971">
    <property type="entry name" value="Globin"/>
</dbReference>
<evidence type="ECO:0000313" key="8">
    <source>
        <dbReference type="EMBL" id="CAD2219062.1"/>
    </source>
</evidence>
<dbReference type="GO" id="GO:0009190">
    <property type="term" value="P:cyclic nucleotide biosynthetic process"/>
    <property type="evidence" value="ECO:0007669"/>
    <property type="project" value="InterPro"/>
</dbReference>
<keyword evidence="2" id="KW-0349">Heme</keyword>
<dbReference type="GO" id="GO:0035556">
    <property type="term" value="P:intracellular signal transduction"/>
    <property type="evidence" value="ECO:0007669"/>
    <property type="project" value="InterPro"/>
</dbReference>
<gene>
    <name evidence="8" type="ORF">ADEAN_000655500</name>
</gene>
<dbReference type="InterPro" id="IPR044399">
    <property type="entry name" value="Mb-like_M"/>
</dbReference>
<dbReference type="PROSITE" id="PS01033">
    <property type="entry name" value="GLOBIN"/>
    <property type="match status" value="1"/>
</dbReference>
<dbReference type="InterPro" id="IPR029787">
    <property type="entry name" value="Nucleotide_cyclase"/>
</dbReference>
<dbReference type="SUPFAM" id="SSF46458">
    <property type="entry name" value="Globin-like"/>
    <property type="match status" value="2"/>
</dbReference>
<evidence type="ECO:0000313" key="9">
    <source>
        <dbReference type="Proteomes" id="UP000515908"/>
    </source>
</evidence>
<dbReference type="Gene3D" id="3.30.70.1230">
    <property type="entry name" value="Nucleotide cyclase"/>
    <property type="match status" value="1"/>
</dbReference>
<dbReference type="PANTHER" id="PTHR46458:SF1">
    <property type="entry name" value="GEO09476P1"/>
    <property type="match status" value="1"/>
</dbReference>
<evidence type="ECO:0000256" key="4">
    <source>
        <dbReference type="ARBA" id="ARBA00022723"/>
    </source>
</evidence>
<keyword evidence="4" id="KW-0479">Metal-binding</keyword>
<keyword evidence="5" id="KW-0408">Iron</keyword>
<dbReference type="Proteomes" id="UP000515908">
    <property type="component" value="Chromosome 12"/>
</dbReference>
<dbReference type="GO" id="GO:0005344">
    <property type="term" value="F:oxygen carrier activity"/>
    <property type="evidence" value="ECO:0007669"/>
    <property type="project" value="UniProtKB-KW"/>
</dbReference>
<proteinExistence type="predicted"/>
<organism evidence="8 9">
    <name type="scientific">Angomonas deanei</name>
    <dbReference type="NCBI Taxonomy" id="59799"/>
    <lineage>
        <taxon>Eukaryota</taxon>
        <taxon>Discoba</taxon>
        <taxon>Euglenozoa</taxon>
        <taxon>Kinetoplastea</taxon>
        <taxon>Metakinetoplastina</taxon>
        <taxon>Trypanosomatida</taxon>
        <taxon>Trypanosomatidae</taxon>
        <taxon>Strigomonadinae</taxon>
        <taxon>Angomonas</taxon>
    </lineage>
</organism>
<evidence type="ECO:0000256" key="3">
    <source>
        <dbReference type="ARBA" id="ARBA00022621"/>
    </source>
</evidence>
<dbReference type="Pfam" id="PF00042">
    <property type="entry name" value="Globin"/>
    <property type="match status" value="1"/>
</dbReference>